<proteinExistence type="predicted"/>
<evidence type="ECO:0000256" key="2">
    <source>
        <dbReference type="PROSITE-ProRule" id="PRU00335"/>
    </source>
</evidence>
<protein>
    <recommendedName>
        <fullName evidence="3">HTH tetR-type domain-containing protein</fullName>
    </recommendedName>
</protein>
<comment type="caution">
    <text evidence="4">The sequence shown here is derived from an EMBL/GenBank/DDBJ whole genome shotgun (WGS) entry which is preliminary data.</text>
</comment>
<evidence type="ECO:0000259" key="3">
    <source>
        <dbReference type="PROSITE" id="PS50977"/>
    </source>
</evidence>
<evidence type="ECO:0000256" key="1">
    <source>
        <dbReference type="ARBA" id="ARBA00023125"/>
    </source>
</evidence>
<dbReference type="PANTHER" id="PTHR30055">
    <property type="entry name" value="HTH-TYPE TRANSCRIPTIONAL REGULATOR RUTR"/>
    <property type="match status" value="1"/>
</dbReference>
<keyword evidence="5" id="KW-1185">Reference proteome</keyword>
<accession>A0ABQ4LRI7</accession>
<dbReference type="Proteomes" id="UP000680638">
    <property type="component" value="Unassembled WGS sequence"/>
</dbReference>
<dbReference type="InterPro" id="IPR001647">
    <property type="entry name" value="HTH_TetR"/>
</dbReference>
<dbReference type="SUPFAM" id="SSF46689">
    <property type="entry name" value="Homeodomain-like"/>
    <property type="match status" value="1"/>
</dbReference>
<dbReference type="PROSITE" id="PS01081">
    <property type="entry name" value="HTH_TETR_1"/>
    <property type="match status" value="1"/>
</dbReference>
<dbReference type="EMBL" id="BORW01000002">
    <property type="protein sequence ID" value="GIO65892.1"/>
    <property type="molecule type" value="Genomic_DNA"/>
</dbReference>
<keyword evidence="1 2" id="KW-0238">DNA-binding</keyword>
<dbReference type="Pfam" id="PF00440">
    <property type="entry name" value="TetR_N"/>
    <property type="match status" value="1"/>
</dbReference>
<gene>
    <name evidence="4" type="ORF">J21TS3_07130</name>
</gene>
<dbReference type="PROSITE" id="PS50977">
    <property type="entry name" value="HTH_TETR_2"/>
    <property type="match status" value="1"/>
</dbReference>
<dbReference type="InterPro" id="IPR023772">
    <property type="entry name" value="DNA-bd_HTH_TetR-type_CS"/>
</dbReference>
<dbReference type="InterPro" id="IPR050109">
    <property type="entry name" value="HTH-type_TetR-like_transc_reg"/>
</dbReference>
<feature type="domain" description="HTH tetR-type" evidence="3">
    <location>
        <begin position="7"/>
        <end position="67"/>
    </location>
</feature>
<feature type="DNA-binding region" description="H-T-H motif" evidence="2">
    <location>
        <begin position="30"/>
        <end position="49"/>
    </location>
</feature>
<dbReference type="Gene3D" id="1.10.357.10">
    <property type="entry name" value="Tetracycline Repressor, domain 2"/>
    <property type="match status" value="1"/>
</dbReference>
<dbReference type="PRINTS" id="PR00455">
    <property type="entry name" value="HTHTETR"/>
</dbReference>
<sequence>MVQVLKEELRQAIVRHAQDEFAQHGYANASIKRIAANAGISVGNLYRYFPGKEALFETVVSPVQHELETLIYNHEKYAYDEHTGIFELVVQALTAVVGEYRVPLLILIDGSKGTRFENAAADFHQAMAENVADHLAAYNRKQGQAAFDLQTAWPIAVAFMQGYFEIIRRHQDPEDCKQVVRQYVSFWYQGLRAFL</sequence>
<evidence type="ECO:0000313" key="4">
    <source>
        <dbReference type="EMBL" id="GIO65892.1"/>
    </source>
</evidence>
<reference evidence="4 5" key="1">
    <citation type="submission" date="2021-03" db="EMBL/GenBank/DDBJ databases">
        <title>Antimicrobial resistance genes in bacteria isolated from Japanese honey, and their potential for conferring macrolide and lincosamide resistance in the American foulbrood pathogen Paenibacillus larvae.</title>
        <authorList>
            <person name="Okamoto M."/>
            <person name="Kumagai M."/>
            <person name="Kanamori H."/>
            <person name="Takamatsu D."/>
        </authorList>
    </citation>
    <scope>NUCLEOTIDE SEQUENCE [LARGE SCALE GENOMIC DNA]</scope>
    <source>
        <strain evidence="4 5">J21TS3</strain>
    </source>
</reference>
<name>A0ABQ4LRI7_9BACL</name>
<evidence type="ECO:0000313" key="5">
    <source>
        <dbReference type="Proteomes" id="UP000680638"/>
    </source>
</evidence>
<organism evidence="4 5">
    <name type="scientific">Paenibacillus cookii</name>
    <dbReference type="NCBI Taxonomy" id="157839"/>
    <lineage>
        <taxon>Bacteria</taxon>
        <taxon>Bacillati</taxon>
        <taxon>Bacillota</taxon>
        <taxon>Bacilli</taxon>
        <taxon>Bacillales</taxon>
        <taxon>Paenibacillaceae</taxon>
        <taxon>Paenibacillus</taxon>
    </lineage>
</organism>
<dbReference type="InterPro" id="IPR009057">
    <property type="entry name" value="Homeodomain-like_sf"/>
</dbReference>
<dbReference type="RefSeq" id="WP_212947640.1">
    <property type="nucleotide sequence ID" value="NZ_BORW01000002.1"/>
</dbReference>
<dbReference type="PANTHER" id="PTHR30055:SF223">
    <property type="entry name" value="HTH-TYPE TRANSCRIPTIONAL REGULATOR UIDR"/>
    <property type="match status" value="1"/>
</dbReference>